<organism evidence="10 11">
    <name type="scientific">Alicyclobacillus ferrooxydans</name>
    <dbReference type="NCBI Taxonomy" id="471514"/>
    <lineage>
        <taxon>Bacteria</taxon>
        <taxon>Bacillati</taxon>
        <taxon>Bacillota</taxon>
        <taxon>Bacilli</taxon>
        <taxon>Bacillales</taxon>
        <taxon>Alicyclobacillaceae</taxon>
        <taxon>Alicyclobacillus</taxon>
    </lineage>
</organism>
<sequence>MKSYIGLAAVSLAVCMFVPTVAFASTTAQVKSGDTLWGIAETYHVSVNSLEQVNGLHSSTIRVGEKLQIPGTSTSEHRKSSTALYSTSSRSSRRIVVVTVKSGDTISGIASRYNASVAETLKLNGLTSRSILHIGQKLKVFAGYVGTHSSRGVSSAAGIGQEVLGLNIVSFAKEFIGTPYRWGGESTSGFDCSGYVQFVYGHFGIHIGRTSYAQYDEGGPAPARYPDIGDLVFFNTDGGGASHVGIYVGNGEFINAEDRGVRIDSLSSAYWGAHYIGARHI</sequence>
<protein>
    <recommendedName>
        <fullName evidence="12">Peptidoglycan endopeptidase</fullName>
    </recommendedName>
</protein>
<keyword evidence="5" id="KW-0378">Hydrolase</keyword>
<dbReference type="PROSITE" id="PS51935">
    <property type="entry name" value="NLPC_P60"/>
    <property type="match status" value="1"/>
</dbReference>
<dbReference type="InterPro" id="IPR018392">
    <property type="entry name" value="LysM"/>
</dbReference>
<dbReference type="Gene3D" id="3.10.350.10">
    <property type="entry name" value="LysM domain"/>
    <property type="match status" value="2"/>
</dbReference>
<comment type="caution">
    <text evidence="10">The sequence shown here is derived from an EMBL/GenBank/DDBJ whole genome shotgun (WGS) entry which is preliminary data.</text>
</comment>
<accession>A0A0P9EKM2</accession>
<dbReference type="GO" id="GO:0008234">
    <property type="term" value="F:cysteine-type peptidase activity"/>
    <property type="evidence" value="ECO:0007669"/>
    <property type="project" value="UniProtKB-KW"/>
</dbReference>
<dbReference type="STRING" id="471514.AN477_11000"/>
<keyword evidence="11" id="KW-1185">Reference proteome</keyword>
<dbReference type="GO" id="GO:0006508">
    <property type="term" value="P:proteolysis"/>
    <property type="evidence" value="ECO:0007669"/>
    <property type="project" value="UniProtKB-KW"/>
</dbReference>
<evidence type="ECO:0000313" key="10">
    <source>
        <dbReference type="EMBL" id="KPV43689.1"/>
    </source>
</evidence>
<dbReference type="Pfam" id="PF01476">
    <property type="entry name" value="LysM"/>
    <property type="match status" value="2"/>
</dbReference>
<proteinExistence type="inferred from homology"/>
<dbReference type="PANTHER" id="PTHR47053:SF1">
    <property type="entry name" value="MUREIN DD-ENDOPEPTIDASE MEPH-RELATED"/>
    <property type="match status" value="1"/>
</dbReference>
<comment type="similarity">
    <text evidence="1">Belongs to the peptidase C40 family.</text>
</comment>
<dbReference type="AlphaFoldDB" id="A0A0P9EKM2"/>
<evidence type="ECO:0000313" key="11">
    <source>
        <dbReference type="Proteomes" id="UP000050482"/>
    </source>
</evidence>
<feature type="domain" description="LysM" evidence="8">
    <location>
        <begin position="96"/>
        <end position="140"/>
    </location>
</feature>
<dbReference type="CDD" id="cd00118">
    <property type="entry name" value="LysM"/>
    <property type="match status" value="2"/>
</dbReference>
<dbReference type="EMBL" id="LJCO01000046">
    <property type="protein sequence ID" value="KPV43689.1"/>
    <property type="molecule type" value="Genomic_DNA"/>
</dbReference>
<gene>
    <name evidence="10" type="ORF">AN477_11000</name>
</gene>
<dbReference type="PROSITE" id="PS51782">
    <property type="entry name" value="LYSM"/>
    <property type="match status" value="2"/>
</dbReference>
<dbReference type="Gene3D" id="3.90.1720.10">
    <property type="entry name" value="endopeptidase domain like (from Nostoc punctiforme)"/>
    <property type="match status" value="1"/>
</dbReference>
<evidence type="ECO:0008006" key="12">
    <source>
        <dbReference type="Google" id="ProtNLM"/>
    </source>
</evidence>
<dbReference type="SUPFAM" id="SSF54106">
    <property type="entry name" value="LysM domain"/>
    <property type="match status" value="2"/>
</dbReference>
<evidence type="ECO:0000256" key="6">
    <source>
        <dbReference type="ARBA" id="ARBA00022807"/>
    </source>
</evidence>
<dbReference type="PATRIC" id="fig|471514.4.peg.2003"/>
<evidence type="ECO:0000259" key="8">
    <source>
        <dbReference type="PROSITE" id="PS51782"/>
    </source>
</evidence>
<name>A0A0P9EKM2_9BACL</name>
<feature type="domain" description="NlpC/P60" evidence="9">
    <location>
        <begin position="162"/>
        <end position="281"/>
    </location>
</feature>
<dbReference type="Pfam" id="PF00877">
    <property type="entry name" value="NLPC_P60"/>
    <property type="match status" value="1"/>
</dbReference>
<feature type="domain" description="LysM" evidence="8">
    <location>
        <begin position="26"/>
        <end position="69"/>
    </location>
</feature>
<evidence type="ECO:0000256" key="7">
    <source>
        <dbReference type="SAM" id="SignalP"/>
    </source>
</evidence>
<keyword evidence="2" id="KW-0645">Protease</keyword>
<dbReference type="Proteomes" id="UP000050482">
    <property type="component" value="Unassembled WGS sequence"/>
</dbReference>
<keyword evidence="6" id="KW-0788">Thiol protease</keyword>
<evidence type="ECO:0000256" key="2">
    <source>
        <dbReference type="ARBA" id="ARBA00022670"/>
    </source>
</evidence>
<dbReference type="SUPFAM" id="SSF54001">
    <property type="entry name" value="Cysteine proteinases"/>
    <property type="match status" value="1"/>
</dbReference>
<dbReference type="PANTHER" id="PTHR47053">
    <property type="entry name" value="MUREIN DD-ENDOPEPTIDASE MEPH-RELATED"/>
    <property type="match status" value="1"/>
</dbReference>
<keyword evidence="4" id="KW-0677">Repeat</keyword>
<dbReference type="RefSeq" id="WP_054969212.1">
    <property type="nucleotide sequence ID" value="NZ_LJCO01000046.1"/>
</dbReference>
<feature type="chain" id="PRO_5006156649" description="Peptidoglycan endopeptidase" evidence="7">
    <location>
        <begin position="25"/>
        <end position="281"/>
    </location>
</feature>
<dbReference type="InterPro" id="IPR038765">
    <property type="entry name" value="Papain-like_cys_pep_sf"/>
</dbReference>
<dbReference type="InterPro" id="IPR036779">
    <property type="entry name" value="LysM_dom_sf"/>
</dbReference>
<evidence type="ECO:0000256" key="3">
    <source>
        <dbReference type="ARBA" id="ARBA00022729"/>
    </source>
</evidence>
<evidence type="ECO:0000256" key="4">
    <source>
        <dbReference type="ARBA" id="ARBA00022737"/>
    </source>
</evidence>
<dbReference type="OrthoDB" id="9813368at2"/>
<dbReference type="InterPro" id="IPR000064">
    <property type="entry name" value="NLP_P60_dom"/>
</dbReference>
<evidence type="ECO:0000259" key="9">
    <source>
        <dbReference type="PROSITE" id="PS51935"/>
    </source>
</evidence>
<dbReference type="InterPro" id="IPR051202">
    <property type="entry name" value="Peptidase_C40"/>
</dbReference>
<keyword evidence="3 7" id="KW-0732">Signal</keyword>
<reference evidence="10 11" key="1">
    <citation type="submission" date="2015-09" db="EMBL/GenBank/DDBJ databases">
        <title>Draft genome sequence of Alicyclobacillus ferrooxydans DSM 22381.</title>
        <authorList>
            <person name="Hemp J."/>
        </authorList>
    </citation>
    <scope>NUCLEOTIDE SEQUENCE [LARGE SCALE GENOMIC DNA]</scope>
    <source>
        <strain evidence="10 11">TC-34</strain>
    </source>
</reference>
<feature type="signal peptide" evidence="7">
    <location>
        <begin position="1"/>
        <end position="24"/>
    </location>
</feature>
<dbReference type="SMART" id="SM00257">
    <property type="entry name" value="LysM"/>
    <property type="match status" value="2"/>
</dbReference>
<evidence type="ECO:0000256" key="5">
    <source>
        <dbReference type="ARBA" id="ARBA00022801"/>
    </source>
</evidence>
<evidence type="ECO:0000256" key="1">
    <source>
        <dbReference type="ARBA" id="ARBA00007074"/>
    </source>
</evidence>